<keyword evidence="4" id="KW-0677">Repeat</keyword>
<evidence type="ECO:0000256" key="5">
    <source>
        <dbReference type="ARBA" id="ARBA00022989"/>
    </source>
</evidence>
<gene>
    <name evidence="10" type="ORF">URODEC1_LOCUS68981</name>
</gene>
<dbReference type="Pfam" id="PF08263">
    <property type="entry name" value="LRRNT_2"/>
    <property type="match status" value="2"/>
</dbReference>
<reference evidence="11" key="1">
    <citation type="submission" date="2024-06" db="EMBL/GenBank/DDBJ databases">
        <authorList>
            <person name="Ryan C."/>
        </authorList>
    </citation>
    <scope>NUCLEOTIDE SEQUENCE [LARGE SCALE GENOMIC DNA]</scope>
</reference>
<sequence length="518" mass="56011">MPCCFLHRRAAAHPRPEGETALLLRIKRAWGDPPALAAWSVAAASSAGAHCRWPYVRCDSAGRVTELALTNANISGAFQWQHTGDPVQALEASVPQAPRVGEAELLLQIKHAWGDPPVLAAWSAAAASLVMIGISITGPVPDAQPPNWTPLQPCTPRHPGVPIHMLRNLRYLVLDSNRLTGAIPAELGELTNLETLWLANNPFHAGELPASFKNLTNLTKLWAANCSLTGDFPSYLVKMPKLEQLYLDDNSLTGTIPPGIWGLKKLQRLFVRRNNLTGDLVIDGFAAMSLAAIDLSENNLTGRIPEVFGHLENLTHLSLLGNNFTGKIPVSISHLPSLNTLLLSTNKLTGMLPPELGKHSSSLNVIMVDENDLTGPIPEGLCARGPLWFLSASRNHFNGSIPASLAKCDTLVDLNLGSNQLSGKVPEALWTAGQIQWVILDNNHLTGSLPATLPSSLVWLYIENNQFVGRIPSVAVALEHFIAENNMFSGEFPANLAYGMPLLQQLNLANNKLSGKIH</sequence>
<reference evidence="10 11" key="2">
    <citation type="submission" date="2024-10" db="EMBL/GenBank/DDBJ databases">
        <authorList>
            <person name="Ryan C."/>
        </authorList>
    </citation>
    <scope>NUCLEOTIDE SEQUENCE [LARGE SCALE GENOMIC DNA]</scope>
</reference>
<keyword evidence="7" id="KW-0675">Receptor</keyword>
<evidence type="ECO:0000256" key="3">
    <source>
        <dbReference type="ARBA" id="ARBA00022692"/>
    </source>
</evidence>
<organism evidence="10 11">
    <name type="scientific">Urochloa decumbens</name>
    <dbReference type="NCBI Taxonomy" id="240449"/>
    <lineage>
        <taxon>Eukaryota</taxon>
        <taxon>Viridiplantae</taxon>
        <taxon>Streptophyta</taxon>
        <taxon>Embryophyta</taxon>
        <taxon>Tracheophyta</taxon>
        <taxon>Spermatophyta</taxon>
        <taxon>Magnoliopsida</taxon>
        <taxon>Liliopsida</taxon>
        <taxon>Poales</taxon>
        <taxon>Poaceae</taxon>
        <taxon>PACMAD clade</taxon>
        <taxon>Panicoideae</taxon>
        <taxon>Panicodae</taxon>
        <taxon>Paniceae</taxon>
        <taxon>Melinidinae</taxon>
        <taxon>Urochloa</taxon>
    </lineage>
</organism>
<name>A0ABC9BUD7_9POAL</name>
<evidence type="ECO:0000256" key="1">
    <source>
        <dbReference type="ARBA" id="ARBA00004167"/>
    </source>
</evidence>
<dbReference type="Pfam" id="PF13855">
    <property type="entry name" value="LRR_8"/>
    <property type="match status" value="2"/>
</dbReference>
<evidence type="ECO:0000256" key="4">
    <source>
        <dbReference type="ARBA" id="ARBA00022737"/>
    </source>
</evidence>
<evidence type="ECO:0000256" key="7">
    <source>
        <dbReference type="ARBA" id="ARBA00023170"/>
    </source>
</evidence>
<dbReference type="InterPro" id="IPR001611">
    <property type="entry name" value="Leu-rich_rpt"/>
</dbReference>
<dbReference type="EMBL" id="OZ075137">
    <property type="protein sequence ID" value="CAL5008405.1"/>
    <property type="molecule type" value="Genomic_DNA"/>
</dbReference>
<dbReference type="Pfam" id="PF00560">
    <property type="entry name" value="LRR_1"/>
    <property type="match status" value="1"/>
</dbReference>
<evidence type="ECO:0000256" key="8">
    <source>
        <dbReference type="ARBA" id="ARBA00023180"/>
    </source>
</evidence>
<dbReference type="SMART" id="SM00369">
    <property type="entry name" value="LRR_TYP"/>
    <property type="match status" value="3"/>
</dbReference>
<evidence type="ECO:0000313" key="11">
    <source>
        <dbReference type="Proteomes" id="UP001497457"/>
    </source>
</evidence>
<dbReference type="FunFam" id="3.80.10.10:FF:000383">
    <property type="entry name" value="Leucine-rich repeat receptor protein kinase EMS1"/>
    <property type="match status" value="1"/>
</dbReference>
<dbReference type="InterPro" id="IPR032675">
    <property type="entry name" value="LRR_dom_sf"/>
</dbReference>
<evidence type="ECO:0000259" key="9">
    <source>
        <dbReference type="Pfam" id="PF08263"/>
    </source>
</evidence>
<dbReference type="Proteomes" id="UP001497457">
    <property type="component" value="Chromosome 27b"/>
</dbReference>
<dbReference type="Gene3D" id="3.80.10.10">
    <property type="entry name" value="Ribonuclease Inhibitor"/>
    <property type="match status" value="3"/>
</dbReference>
<dbReference type="InterPro" id="IPR050647">
    <property type="entry name" value="Plant_LRR-RLKs"/>
</dbReference>
<comment type="subcellular location">
    <subcellularLocation>
        <location evidence="1">Membrane</location>
        <topology evidence="1">Single-pass membrane protein</topology>
    </subcellularLocation>
</comment>
<dbReference type="GO" id="GO:0016020">
    <property type="term" value="C:membrane"/>
    <property type="evidence" value="ECO:0007669"/>
    <property type="project" value="UniProtKB-SubCell"/>
</dbReference>
<keyword evidence="2" id="KW-0433">Leucine-rich repeat</keyword>
<evidence type="ECO:0000256" key="6">
    <source>
        <dbReference type="ARBA" id="ARBA00023136"/>
    </source>
</evidence>
<keyword evidence="3" id="KW-0812">Transmembrane</keyword>
<keyword evidence="6" id="KW-0472">Membrane</keyword>
<feature type="domain" description="Leucine-rich repeat-containing N-terminal plant-type" evidence="9">
    <location>
        <begin position="102"/>
        <end position="123"/>
    </location>
</feature>
<keyword evidence="11" id="KW-1185">Reference proteome</keyword>
<dbReference type="SUPFAM" id="SSF52058">
    <property type="entry name" value="L domain-like"/>
    <property type="match status" value="2"/>
</dbReference>
<accession>A0ABC9BUD7</accession>
<dbReference type="AlphaFoldDB" id="A0ABC9BUD7"/>
<protein>
    <recommendedName>
        <fullName evidence="9">Leucine-rich repeat-containing N-terminal plant-type domain-containing protein</fullName>
    </recommendedName>
</protein>
<dbReference type="PANTHER" id="PTHR48056:SF29">
    <property type="entry name" value="RECEPTOR-LIKE PROTEIN KINASE HSL1"/>
    <property type="match status" value="1"/>
</dbReference>
<dbReference type="FunFam" id="3.80.10.10:FF:000095">
    <property type="entry name" value="LRR receptor-like serine/threonine-protein kinase GSO1"/>
    <property type="match status" value="1"/>
</dbReference>
<dbReference type="InterPro" id="IPR003591">
    <property type="entry name" value="Leu-rich_rpt_typical-subtyp"/>
</dbReference>
<evidence type="ECO:0000313" key="10">
    <source>
        <dbReference type="EMBL" id="CAL5008405.1"/>
    </source>
</evidence>
<keyword evidence="8" id="KW-0325">Glycoprotein</keyword>
<feature type="domain" description="Leucine-rich repeat-containing N-terminal plant-type" evidence="9">
    <location>
        <begin position="18"/>
        <end position="59"/>
    </location>
</feature>
<dbReference type="InterPro" id="IPR013210">
    <property type="entry name" value="LRR_N_plant-typ"/>
</dbReference>
<evidence type="ECO:0000256" key="2">
    <source>
        <dbReference type="ARBA" id="ARBA00022614"/>
    </source>
</evidence>
<dbReference type="InterPro" id="IPR025875">
    <property type="entry name" value="Leu-rich_rpt_4"/>
</dbReference>
<keyword evidence="5" id="KW-1133">Transmembrane helix</keyword>
<dbReference type="PANTHER" id="PTHR48056">
    <property type="entry name" value="LRR RECEPTOR-LIKE SERINE/THREONINE-PROTEIN KINASE-RELATED"/>
    <property type="match status" value="1"/>
</dbReference>
<proteinExistence type="predicted"/>
<dbReference type="Pfam" id="PF12799">
    <property type="entry name" value="LRR_4"/>
    <property type="match status" value="1"/>
</dbReference>